<gene>
    <name evidence="2" type="ORF">SAMN04489760_10148</name>
</gene>
<dbReference type="STRING" id="43775.SAMN04489760_10148"/>
<feature type="compositionally biased region" description="Basic and acidic residues" evidence="1">
    <location>
        <begin position="364"/>
        <end position="381"/>
    </location>
</feature>
<dbReference type="AlphaFoldDB" id="A0A1H7UA06"/>
<evidence type="ECO:0000313" key="2">
    <source>
        <dbReference type="EMBL" id="SEL93528.1"/>
    </source>
</evidence>
<protein>
    <submittedName>
        <fullName evidence="2">Uncharacterized protein</fullName>
    </submittedName>
</protein>
<accession>A0A1H7UA06</accession>
<reference evidence="2 3" key="1">
    <citation type="submission" date="2016-10" db="EMBL/GenBank/DDBJ databases">
        <authorList>
            <person name="de Groot N.N."/>
        </authorList>
    </citation>
    <scope>NUCLEOTIDE SEQUENCE [LARGE SCALE GENOMIC DNA]</scope>
    <source>
        <strain evidence="2 3">DSM 8423</strain>
    </source>
</reference>
<sequence>MPLIFAPESGEAIIGSERISFVPLGDDGSIRIEGRPGSIIRPLCFGERTRLLIDALQADDPLAFCSDLLVHAATNSPAAALSPGVKVLALMLAGGNIEAPSLSRTVAVVAEATGWPPEIINAKTAIEIDRMAFDLTTLNPGWNRIVFPRQGADDAEAIISELVTDLLNRTDEAMIRLVEEGITQTADPEGRERAIRMREREGQPAPADFPSDQFAGVSRIPAAHPGQSSSRSLTGGNVFPPEPHEKSLSVHSSATPHSVRLSRQSVDSQDFALRRHREPFEERGLPGRTNMESAGGFVGDSREDALSPSAGKIPGRGIFAVEAKDNGPDVQRTDRRGFAPPAAALRTEGVSATGVLDRNPLQRAEFETVPKENGLKPESRGLSRPAPPASGNQTGAGREQEGFPDGNREEKGSYAGLATERFSPSMGSQGILKTPVAGSAPLSFYAETDRDRGKDILSSLDDLDLAALADEIGRLLAAEADLRGID</sequence>
<feature type="compositionally biased region" description="Polar residues" evidence="1">
    <location>
        <begin position="249"/>
        <end position="268"/>
    </location>
</feature>
<organism evidence="2 3">
    <name type="scientific">Syntrophus gentianae</name>
    <dbReference type="NCBI Taxonomy" id="43775"/>
    <lineage>
        <taxon>Bacteria</taxon>
        <taxon>Pseudomonadati</taxon>
        <taxon>Thermodesulfobacteriota</taxon>
        <taxon>Syntrophia</taxon>
        <taxon>Syntrophales</taxon>
        <taxon>Syntrophaceae</taxon>
        <taxon>Syntrophus</taxon>
    </lineage>
</organism>
<dbReference type="RefSeq" id="WP_093881771.1">
    <property type="nucleotide sequence ID" value="NZ_FOBS01000001.1"/>
</dbReference>
<dbReference type="Proteomes" id="UP000198744">
    <property type="component" value="Unassembled WGS sequence"/>
</dbReference>
<dbReference type="EMBL" id="FOBS01000001">
    <property type="protein sequence ID" value="SEL93528.1"/>
    <property type="molecule type" value="Genomic_DNA"/>
</dbReference>
<feature type="region of interest" description="Disordered" evidence="1">
    <location>
        <begin position="219"/>
        <end position="269"/>
    </location>
</feature>
<feature type="region of interest" description="Disordered" evidence="1">
    <location>
        <begin position="282"/>
        <end position="313"/>
    </location>
</feature>
<evidence type="ECO:0000256" key="1">
    <source>
        <dbReference type="SAM" id="MobiDB-lite"/>
    </source>
</evidence>
<name>A0A1H7UA06_9BACT</name>
<feature type="compositionally biased region" description="Basic and acidic residues" evidence="1">
    <location>
        <begin position="398"/>
        <end position="412"/>
    </location>
</feature>
<feature type="region of interest" description="Disordered" evidence="1">
    <location>
        <begin position="326"/>
        <end position="434"/>
    </location>
</feature>
<feature type="compositionally biased region" description="Basic and acidic residues" evidence="1">
    <location>
        <begin position="326"/>
        <end position="337"/>
    </location>
</feature>
<evidence type="ECO:0000313" key="3">
    <source>
        <dbReference type="Proteomes" id="UP000198744"/>
    </source>
</evidence>
<feature type="compositionally biased region" description="Polar residues" evidence="1">
    <location>
        <begin position="226"/>
        <end position="235"/>
    </location>
</feature>
<proteinExistence type="predicted"/>
<keyword evidence="3" id="KW-1185">Reference proteome</keyword>